<reference evidence="2" key="1">
    <citation type="submission" date="2021-02" db="EMBL/GenBank/DDBJ databases">
        <authorList>
            <person name="Nowell W R."/>
        </authorList>
    </citation>
    <scope>NUCLEOTIDE SEQUENCE</scope>
</reference>
<dbReference type="EMBL" id="CAJNOL010000049">
    <property type="protein sequence ID" value="CAF0788855.1"/>
    <property type="molecule type" value="Genomic_DNA"/>
</dbReference>
<dbReference type="Proteomes" id="UP000663870">
    <property type="component" value="Unassembled WGS sequence"/>
</dbReference>
<keyword evidence="3" id="KW-1185">Reference proteome</keyword>
<sequence>MAEIAGEIVGRVLIELVGIVIEGAVRSYGQERRSKKSNSSSQKHNRSLTLGSPSSAQYNRAVLIASSNITFGNDCERLVNIAFQSSQTFPTMMGTCADVNQYLHKELAKQYPNEYFHIIIGENKKFGFSISEDQHFAEIEQDRYRVLIFSTKQNSHVKSDTHDANSQMLFVWN</sequence>
<organism evidence="2 3">
    <name type="scientific">Rotaria sordida</name>
    <dbReference type="NCBI Taxonomy" id="392033"/>
    <lineage>
        <taxon>Eukaryota</taxon>
        <taxon>Metazoa</taxon>
        <taxon>Spiralia</taxon>
        <taxon>Gnathifera</taxon>
        <taxon>Rotifera</taxon>
        <taxon>Eurotatoria</taxon>
        <taxon>Bdelloidea</taxon>
        <taxon>Philodinida</taxon>
        <taxon>Philodinidae</taxon>
        <taxon>Rotaria</taxon>
    </lineage>
</organism>
<dbReference type="AlphaFoldDB" id="A0A813S2D6"/>
<comment type="caution">
    <text evidence="2">The sequence shown here is derived from an EMBL/GenBank/DDBJ whole genome shotgun (WGS) entry which is preliminary data.</text>
</comment>
<protein>
    <submittedName>
        <fullName evidence="2">Uncharacterized protein</fullName>
    </submittedName>
</protein>
<evidence type="ECO:0000256" key="1">
    <source>
        <dbReference type="SAM" id="MobiDB-lite"/>
    </source>
</evidence>
<feature type="region of interest" description="Disordered" evidence="1">
    <location>
        <begin position="31"/>
        <end position="53"/>
    </location>
</feature>
<accession>A0A813S2D6</accession>
<evidence type="ECO:0000313" key="3">
    <source>
        <dbReference type="Proteomes" id="UP000663870"/>
    </source>
</evidence>
<gene>
    <name evidence="2" type="ORF">JXQ802_LOCUS3635</name>
</gene>
<name>A0A813S2D6_9BILA</name>
<evidence type="ECO:0000313" key="2">
    <source>
        <dbReference type="EMBL" id="CAF0788855.1"/>
    </source>
</evidence>
<proteinExistence type="predicted"/>